<evidence type="ECO:0000313" key="2">
    <source>
        <dbReference type="Proteomes" id="UP000324748"/>
    </source>
</evidence>
<keyword evidence="2" id="KW-1185">Reference proteome</keyword>
<dbReference type="Proteomes" id="UP000324748">
    <property type="component" value="Unassembled WGS sequence"/>
</dbReference>
<dbReference type="AlphaFoldDB" id="A0A5B0NFY4"/>
<comment type="caution">
    <text evidence="1">The sequence shown here is derived from an EMBL/GenBank/DDBJ whole genome shotgun (WGS) entry which is preliminary data.</text>
</comment>
<dbReference type="EMBL" id="VSWC01000105">
    <property type="protein sequence ID" value="KAA1087626.1"/>
    <property type="molecule type" value="Genomic_DNA"/>
</dbReference>
<organism evidence="1 2">
    <name type="scientific">Puccinia graminis f. sp. tritici</name>
    <dbReference type="NCBI Taxonomy" id="56615"/>
    <lineage>
        <taxon>Eukaryota</taxon>
        <taxon>Fungi</taxon>
        <taxon>Dikarya</taxon>
        <taxon>Basidiomycota</taxon>
        <taxon>Pucciniomycotina</taxon>
        <taxon>Pucciniomycetes</taxon>
        <taxon>Pucciniales</taxon>
        <taxon>Pucciniaceae</taxon>
        <taxon>Puccinia</taxon>
    </lineage>
</organism>
<proteinExistence type="predicted"/>
<sequence>MDGDGPMHSKDCLIGQLSSRARQGASPATKSRSYCNEHRRFEVVAHIYCCPRIVITAGKIPPSEMAESFADRVVSHPLTHPRPPSPYYTGQFEFDRSGLVQPRHFVREGYLSSADTYAESLTENGGLSVDFTAPCKAIFTGCKPVFL</sequence>
<name>A0A5B0NFY4_PUCGR</name>
<accession>A0A5B0NFY4</accession>
<reference evidence="1 2" key="1">
    <citation type="submission" date="2019-05" db="EMBL/GenBank/DDBJ databases">
        <title>Emergence of the Ug99 lineage of the wheat stem rust pathogen through somatic hybridization.</title>
        <authorList>
            <person name="Li F."/>
            <person name="Upadhyaya N.M."/>
            <person name="Sperschneider J."/>
            <person name="Matny O."/>
            <person name="Nguyen-Phuc H."/>
            <person name="Mago R."/>
            <person name="Raley C."/>
            <person name="Miller M.E."/>
            <person name="Silverstein K.A.T."/>
            <person name="Henningsen E."/>
            <person name="Hirsch C.D."/>
            <person name="Visser B."/>
            <person name="Pretorius Z.A."/>
            <person name="Steffenson B.J."/>
            <person name="Schwessinger B."/>
            <person name="Dodds P.N."/>
            <person name="Figueroa M."/>
        </authorList>
    </citation>
    <scope>NUCLEOTIDE SEQUENCE [LARGE SCALE GENOMIC DNA]</scope>
    <source>
        <strain evidence="1">21-0</strain>
    </source>
</reference>
<protein>
    <submittedName>
        <fullName evidence="1">Uncharacterized protein</fullName>
    </submittedName>
</protein>
<evidence type="ECO:0000313" key="1">
    <source>
        <dbReference type="EMBL" id="KAA1087626.1"/>
    </source>
</evidence>
<gene>
    <name evidence="1" type="ORF">PGT21_034741</name>
</gene>